<protein>
    <submittedName>
        <fullName evidence="1">Uncharacterized protein</fullName>
    </submittedName>
</protein>
<evidence type="ECO:0000313" key="2">
    <source>
        <dbReference type="Proteomes" id="UP001362999"/>
    </source>
</evidence>
<organism evidence="1 2">
    <name type="scientific">Favolaschia claudopus</name>
    <dbReference type="NCBI Taxonomy" id="2862362"/>
    <lineage>
        <taxon>Eukaryota</taxon>
        <taxon>Fungi</taxon>
        <taxon>Dikarya</taxon>
        <taxon>Basidiomycota</taxon>
        <taxon>Agaricomycotina</taxon>
        <taxon>Agaricomycetes</taxon>
        <taxon>Agaricomycetidae</taxon>
        <taxon>Agaricales</taxon>
        <taxon>Marasmiineae</taxon>
        <taxon>Mycenaceae</taxon>
        <taxon>Favolaschia</taxon>
    </lineage>
</organism>
<dbReference type="EMBL" id="JAWWNJ010000095">
    <property type="protein sequence ID" value="KAK6996854.1"/>
    <property type="molecule type" value="Genomic_DNA"/>
</dbReference>
<name>A0AAW0A044_9AGAR</name>
<proteinExistence type="predicted"/>
<gene>
    <name evidence="1" type="ORF">R3P38DRAFT_3221326</name>
</gene>
<keyword evidence="2" id="KW-1185">Reference proteome</keyword>
<dbReference type="Proteomes" id="UP001362999">
    <property type="component" value="Unassembled WGS sequence"/>
</dbReference>
<reference evidence="1 2" key="1">
    <citation type="journal article" date="2024" name="J Genomics">
        <title>Draft genome sequencing and assembly of Favolaschia claudopus CIRM-BRFM 2984 isolated from oak limbs.</title>
        <authorList>
            <person name="Navarro D."/>
            <person name="Drula E."/>
            <person name="Chaduli D."/>
            <person name="Cazenave R."/>
            <person name="Ahrendt S."/>
            <person name="Wang J."/>
            <person name="Lipzen A."/>
            <person name="Daum C."/>
            <person name="Barry K."/>
            <person name="Grigoriev I.V."/>
            <person name="Favel A."/>
            <person name="Rosso M.N."/>
            <person name="Martin F."/>
        </authorList>
    </citation>
    <scope>NUCLEOTIDE SEQUENCE [LARGE SCALE GENOMIC DNA]</scope>
    <source>
        <strain evidence="1 2">CIRM-BRFM 2984</strain>
    </source>
</reference>
<sequence length="114" mass="12681">MPVQHTAEDSRYIDSLPNRVIAEFRSSIYTPTSVEAHSHDYITTDWIDVAQLRQFVDNGCHHRGSASYPPKSTPTRAKVENNAPDASATRCVDCTGAYVCERADRQLPKSSAEI</sequence>
<comment type="caution">
    <text evidence="1">The sequence shown here is derived from an EMBL/GenBank/DDBJ whole genome shotgun (WGS) entry which is preliminary data.</text>
</comment>
<accession>A0AAW0A044</accession>
<dbReference type="AlphaFoldDB" id="A0AAW0A044"/>
<evidence type="ECO:0000313" key="1">
    <source>
        <dbReference type="EMBL" id="KAK6996854.1"/>
    </source>
</evidence>